<feature type="transmembrane region" description="Helical" evidence="1">
    <location>
        <begin position="7"/>
        <end position="28"/>
    </location>
</feature>
<feature type="transmembrane region" description="Helical" evidence="1">
    <location>
        <begin position="40"/>
        <end position="61"/>
    </location>
</feature>
<evidence type="ECO:0000256" key="1">
    <source>
        <dbReference type="SAM" id="Phobius"/>
    </source>
</evidence>
<protein>
    <submittedName>
        <fullName evidence="2">Uncharacterized protein</fullName>
    </submittedName>
</protein>
<sequence>MNEPTTFSLIANYALLGLFGGSAIWVFLDTRKRGRPLSESIAWALFMGMMFPLAIVTYIYFRRKKLL</sequence>
<dbReference type="EMBL" id="CAADRN010000349">
    <property type="protein sequence ID" value="VFU18580.1"/>
    <property type="molecule type" value="Genomic_DNA"/>
</dbReference>
<organism evidence="2">
    <name type="scientific">anaerobic digester metagenome</name>
    <dbReference type="NCBI Taxonomy" id="1263854"/>
    <lineage>
        <taxon>unclassified sequences</taxon>
        <taxon>metagenomes</taxon>
        <taxon>ecological metagenomes</taxon>
    </lineage>
</organism>
<reference evidence="2" key="1">
    <citation type="submission" date="2019-03" db="EMBL/GenBank/DDBJ databases">
        <authorList>
            <person name="Hao L."/>
        </authorList>
    </citation>
    <scope>NUCLEOTIDE SEQUENCE</scope>
</reference>
<proteinExistence type="predicted"/>
<keyword evidence="1" id="KW-0812">Transmembrane</keyword>
<gene>
    <name evidence="2" type="ORF">SCFA_490002</name>
</gene>
<keyword evidence="1" id="KW-1133">Transmembrane helix</keyword>
<name>A0A485M721_9ZZZZ</name>
<dbReference type="AlphaFoldDB" id="A0A485M721"/>
<keyword evidence="1" id="KW-0472">Membrane</keyword>
<accession>A0A485M721</accession>
<evidence type="ECO:0000313" key="2">
    <source>
        <dbReference type="EMBL" id="VFU18580.1"/>
    </source>
</evidence>